<accession>A0A364N264</accession>
<dbReference type="Gene3D" id="2.120.10.30">
    <property type="entry name" value="TolB, C-terminal domain"/>
    <property type="match status" value="1"/>
</dbReference>
<protein>
    <submittedName>
        <fullName evidence="1">Calcium-dependent phosphotriesterase</fullName>
    </submittedName>
</protein>
<sequence length="445" mass="48844">MAGITKAVLCALVVAWGASFYQLYVKDLLTITFGVGRVMQSIDEFPYDCRRLVHPSLEACEDIWLDNEGRTLYAACAGTQGRMAWNQAMKKVNATGRRPGGSELLALDIDSPGADGLFNLRSIKPTGNYRGATGGKDLDFLGFDAHVLDDRTIQFYFVNQRPPVGPDNNLIDASKIGDNSTIEIFEMRRGQETMRHVRTVVSDEIWTPNRVAALADGSGAFLTTNDHSVKVGMIRELDYIIGGGNVAYCTGAGQCHPAYNGNEIDEATLQPTPNEPQYNDYLKKALSFIPRPKLKFPNGLARGRDGLFYIPSAIDGQVRVFALQSNKTLRLLDTIHVGMPLDNISPDANGDLYVPGFPSLPQTAKAFDDPYNEISPVTIWRIRKTVDASGGVVKSVDYRVEKVIEDREAKVLSGSTTVRHDVKTGRLFIGAAVHPFLAVCEPRQS</sequence>
<name>A0A364N264_STELY</name>
<dbReference type="SUPFAM" id="SSF63829">
    <property type="entry name" value="Calcium-dependent phosphotriesterase"/>
    <property type="match status" value="1"/>
</dbReference>
<gene>
    <name evidence="1" type="ORF">DDE83_005374</name>
</gene>
<dbReference type="InterPro" id="IPR051288">
    <property type="entry name" value="Serum_paraoxonase/arylesterase"/>
</dbReference>
<dbReference type="InterPro" id="IPR011042">
    <property type="entry name" value="6-blade_b-propeller_TolB-like"/>
</dbReference>
<organism evidence="1 2">
    <name type="scientific">Stemphylium lycopersici</name>
    <name type="common">Tomato gray leaf spot disease fungus</name>
    <name type="synonym">Thyrospora lycopersici</name>
    <dbReference type="NCBI Taxonomy" id="183478"/>
    <lineage>
        <taxon>Eukaryota</taxon>
        <taxon>Fungi</taxon>
        <taxon>Dikarya</taxon>
        <taxon>Ascomycota</taxon>
        <taxon>Pezizomycotina</taxon>
        <taxon>Dothideomycetes</taxon>
        <taxon>Pleosporomycetidae</taxon>
        <taxon>Pleosporales</taxon>
        <taxon>Pleosporineae</taxon>
        <taxon>Pleosporaceae</taxon>
        <taxon>Stemphylium</taxon>
    </lineage>
</organism>
<dbReference type="Proteomes" id="UP000249619">
    <property type="component" value="Unassembled WGS sequence"/>
</dbReference>
<dbReference type="PANTHER" id="PTHR11799">
    <property type="entry name" value="PARAOXONASE"/>
    <property type="match status" value="1"/>
</dbReference>
<proteinExistence type="predicted"/>
<reference evidence="2" key="1">
    <citation type="submission" date="2018-05" db="EMBL/GenBank/DDBJ databases">
        <title>Draft genome sequence of Stemphylium lycopersici strain CIDEFI 213.</title>
        <authorList>
            <person name="Medina R."/>
            <person name="Franco M.E.E."/>
            <person name="Lucentini C.G."/>
            <person name="Saparrat M.C.N."/>
            <person name="Balatti P.A."/>
        </authorList>
    </citation>
    <scope>NUCLEOTIDE SEQUENCE [LARGE SCALE GENOMIC DNA]</scope>
    <source>
        <strain evidence="2">CIDEFI 213</strain>
    </source>
</reference>
<comment type="caution">
    <text evidence="1">The sequence shown here is derived from an EMBL/GenBank/DDBJ whole genome shotgun (WGS) entry which is preliminary data.</text>
</comment>
<dbReference type="PANTHER" id="PTHR11799:SF20">
    <property type="entry name" value="SMP-30_GLUCONOLACTONASE_LRE-LIKE REGION DOMAIN-CONTAINING PROTEIN"/>
    <property type="match status" value="1"/>
</dbReference>
<dbReference type="AlphaFoldDB" id="A0A364N264"/>
<evidence type="ECO:0000313" key="1">
    <source>
        <dbReference type="EMBL" id="RAR09728.1"/>
    </source>
</evidence>
<evidence type="ECO:0000313" key="2">
    <source>
        <dbReference type="Proteomes" id="UP000249619"/>
    </source>
</evidence>
<keyword evidence="2" id="KW-1185">Reference proteome</keyword>
<dbReference type="EMBL" id="QGDH01000072">
    <property type="protein sequence ID" value="RAR09728.1"/>
    <property type="molecule type" value="Genomic_DNA"/>
</dbReference>